<dbReference type="CDD" id="cd02980">
    <property type="entry name" value="TRX_Fd_family"/>
    <property type="match status" value="1"/>
</dbReference>
<dbReference type="EMBL" id="LT670844">
    <property type="protein sequence ID" value="SHK41943.1"/>
    <property type="molecule type" value="Genomic_DNA"/>
</dbReference>
<dbReference type="Proteomes" id="UP000189935">
    <property type="component" value="Chromosome I"/>
</dbReference>
<dbReference type="RefSeq" id="WP_079539284.1">
    <property type="nucleotide sequence ID" value="NZ_LT670844.1"/>
</dbReference>
<evidence type="ECO:0000313" key="1">
    <source>
        <dbReference type="EMBL" id="SHK41943.1"/>
    </source>
</evidence>
<dbReference type="OrthoDB" id="424426at2"/>
<sequence>MTAFTDSGASPRPSASKLFVCITCRLLGETTEDQKARPGARLMEILSQRLEDGAADIEIVPVECLSNCNRGCTVAVSGPGKWTYVIGALDPEQHADDVVQFARLHHSHADGLPVWRERPVHIRKNTIARVPPLSVLANIGDSSR</sequence>
<dbReference type="Gene3D" id="3.40.30.10">
    <property type="entry name" value="Glutaredoxin"/>
    <property type="match status" value="1"/>
</dbReference>
<gene>
    <name evidence="1" type="ORF">SAMN05444159_3213</name>
</gene>
<accession>A0A1M6SAY9</accession>
<name>A0A1M6SAY9_9BRAD</name>
<dbReference type="AlphaFoldDB" id="A0A1M6SAY9"/>
<organism evidence="1">
    <name type="scientific">Bradyrhizobium lablabi</name>
    <dbReference type="NCBI Taxonomy" id="722472"/>
    <lineage>
        <taxon>Bacteria</taxon>
        <taxon>Pseudomonadati</taxon>
        <taxon>Pseudomonadota</taxon>
        <taxon>Alphaproteobacteria</taxon>
        <taxon>Hyphomicrobiales</taxon>
        <taxon>Nitrobacteraceae</taxon>
        <taxon>Bradyrhizobium</taxon>
    </lineage>
</organism>
<dbReference type="InterPro" id="IPR012863">
    <property type="entry name" value="DUF1636"/>
</dbReference>
<proteinExistence type="predicted"/>
<reference evidence="1" key="1">
    <citation type="submission" date="2016-11" db="EMBL/GenBank/DDBJ databases">
        <authorList>
            <person name="Jaros S."/>
            <person name="Januszkiewicz K."/>
            <person name="Wedrychowicz H."/>
        </authorList>
    </citation>
    <scope>NUCLEOTIDE SEQUENCE [LARGE SCALE GENOMIC DNA]</scope>
    <source>
        <strain evidence="1">GAS499</strain>
    </source>
</reference>
<dbReference type="Pfam" id="PF07845">
    <property type="entry name" value="DUF1636"/>
    <property type="match status" value="1"/>
</dbReference>
<protein>
    <submittedName>
        <fullName evidence="1">Predicted metal-binding protein</fullName>
    </submittedName>
</protein>